<comment type="similarity">
    <text evidence="3">Belongs to the RecD family. RecD2 subfamily.</text>
</comment>
<dbReference type="InterPro" id="IPR027785">
    <property type="entry name" value="UvrD-like_helicase_C"/>
</dbReference>
<dbReference type="Gene3D" id="2.30.30.940">
    <property type="match status" value="1"/>
</dbReference>
<keyword evidence="1 3" id="KW-0547">Nucleotide-binding</keyword>
<reference evidence="6" key="3">
    <citation type="submission" date="2024-06" db="EMBL/GenBank/DDBJ databases">
        <authorList>
            <person name="Zeng C."/>
        </authorList>
    </citation>
    <scope>NUCLEOTIDE SEQUENCE [LARGE SCALE GENOMIC DNA]</scope>
    <source>
        <strain evidence="6">ZCY20-5</strain>
    </source>
</reference>
<keyword evidence="3" id="KW-0347">Helicase</keyword>
<dbReference type="Pfam" id="PF13245">
    <property type="entry name" value="AAA_19"/>
    <property type="match status" value="1"/>
</dbReference>
<keyword evidence="3" id="KW-0238">DNA-binding</keyword>
<dbReference type="Pfam" id="PF14490">
    <property type="entry name" value="HHH_RecD2"/>
    <property type="match status" value="1"/>
</dbReference>
<organism evidence="5 6">
    <name type="scientific">Caproicibacterium argilliputei</name>
    <dbReference type="NCBI Taxonomy" id="3030016"/>
    <lineage>
        <taxon>Bacteria</taxon>
        <taxon>Bacillati</taxon>
        <taxon>Bacillota</taxon>
        <taxon>Clostridia</taxon>
        <taxon>Eubacteriales</taxon>
        <taxon>Oscillospiraceae</taxon>
        <taxon>Caproicibacterium</taxon>
    </lineage>
</organism>
<evidence type="ECO:0000256" key="1">
    <source>
        <dbReference type="ARBA" id="ARBA00022741"/>
    </source>
</evidence>
<dbReference type="KEGG" id="carl:PXC00_08075"/>
<dbReference type="GO" id="GO:0043139">
    <property type="term" value="F:5'-3' DNA helicase activity"/>
    <property type="evidence" value="ECO:0007669"/>
    <property type="project" value="UniProtKB-UniRule"/>
</dbReference>
<dbReference type="InterPro" id="IPR050534">
    <property type="entry name" value="Coronavir_polyprotein_1ab"/>
</dbReference>
<comment type="catalytic activity">
    <reaction evidence="3">
        <text>ATP + H2O = ADP + phosphate + H(+)</text>
        <dbReference type="Rhea" id="RHEA:13065"/>
        <dbReference type="ChEBI" id="CHEBI:15377"/>
        <dbReference type="ChEBI" id="CHEBI:15378"/>
        <dbReference type="ChEBI" id="CHEBI:30616"/>
        <dbReference type="ChEBI" id="CHEBI:43474"/>
        <dbReference type="ChEBI" id="CHEBI:456216"/>
        <dbReference type="EC" id="5.6.2.3"/>
    </reaction>
</comment>
<reference evidence="5 6" key="1">
    <citation type="submission" date="2024-06" db="EMBL/GenBank/DDBJ databases">
        <title>Caproicibacterium argilliputei sp. nov, a novel caproic acid producing anaerobic bacterium isolated from pit mud.</title>
        <authorList>
            <person name="Xia S."/>
        </authorList>
    </citation>
    <scope>NUCLEOTIDE SEQUENCE [LARGE SCALE GENOMIC DNA]</scope>
    <source>
        <strain evidence="5 6">ZCY20-5</strain>
    </source>
</reference>
<dbReference type="InterPro" id="IPR055446">
    <property type="entry name" value="RecD2_N_OB"/>
</dbReference>
<dbReference type="Gene3D" id="1.10.150.20">
    <property type="entry name" value="5' to 3' exonuclease, C-terminal subdomain"/>
    <property type="match status" value="1"/>
</dbReference>
<dbReference type="AlphaFoldDB" id="A0AA97D7N5"/>
<evidence type="ECO:0000256" key="2">
    <source>
        <dbReference type="ARBA" id="ARBA00022840"/>
    </source>
</evidence>
<dbReference type="PANTHER" id="PTHR43788:SF6">
    <property type="entry name" value="DNA HELICASE B"/>
    <property type="match status" value="1"/>
</dbReference>
<evidence type="ECO:0000259" key="4">
    <source>
        <dbReference type="SMART" id="SM00382"/>
    </source>
</evidence>
<sequence>MEKQTLLEMAGTVERITFRNEKNGYTVMELNNGEELVTVVGSLPTAEAGDELHVVGTWTEHPSFGRQFSAQIYERMQPATSEAILLYLSSGSLKGIGRSTAKRIVETFGKHSLEILENDPDRLSQVSGISKRKAQQISEEYRRKQGIREVILGLKEFGVTPEEAVRVYRVFGPESVEHVRQDPYCLCVEDVDLGFQRADAIAESLERPADDPCRIRAGILFILQHNVNNGHTYLPKEKLLTTSAALLSVAQQMVQEAFDELEREGSVITCLVRGCTAVYLPRLYHAELFSAARLQMMMDYPSQPIPGAEVAVDTFEESLGIAYAPEQKEAILAALSNGLLILTGGPGTGKTTTLDAIIRILKKKGEKVLLAAPTGRAAKRMSELTGEEAKTLHRLLQVEWDETDSPVFARNEQKPLECDALIIDELSMVDISLFEAVLRALPVGCRLVLVGDCDQLPSVGPGNVLGDLIASEMLPVVQLRHIFRQSMQSLIVTNAHRIIAGEMPLLNDPKNDFFFMHRTDPQEISRTIQELCSTRLPATYEFSPFTDIQVLSPSRKGELGTIQLNTVLQGVLNPHASGRKELKVNGRLFREGDKVMQVKNNYTLSWEKEDGTVGDGVFNGDIGIIREIDKSASLLTVDMDGRLVTYELETAAELELAYAMTVHKSQGSEFPAVVMPMYPGPKPLYYRNLFYTAITRAKQLLVLVGTQQTVRMMVENTRRTRRYSGLREFLTGEAVYHEEA</sequence>
<dbReference type="CDD" id="cd18809">
    <property type="entry name" value="SF1_C_RecD"/>
    <property type="match status" value="1"/>
</dbReference>
<dbReference type="SUPFAM" id="SSF52540">
    <property type="entry name" value="P-loop containing nucleoside triphosphate hydrolases"/>
    <property type="match status" value="1"/>
</dbReference>
<gene>
    <name evidence="3" type="primary">recD2</name>
    <name evidence="5" type="ORF">PXC00_08075</name>
</gene>
<dbReference type="InterPro" id="IPR029493">
    <property type="entry name" value="RecD2-like_HHH"/>
</dbReference>
<dbReference type="Gene3D" id="3.40.50.300">
    <property type="entry name" value="P-loop containing nucleotide triphosphate hydrolases"/>
    <property type="match status" value="2"/>
</dbReference>
<dbReference type="InterPro" id="IPR003593">
    <property type="entry name" value="AAA+_ATPase"/>
</dbReference>
<dbReference type="Pfam" id="PF14520">
    <property type="entry name" value="HHH_5"/>
    <property type="match status" value="1"/>
</dbReference>
<dbReference type="Proteomes" id="UP001300604">
    <property type="component" value="Chromosome"/>
</dbReference>
<dbReference type="Pfam" id="PF18335">
    <property type="entry name" value="SH3_13"/>
    <property type="match status" value="1"/>
</dbReference>
<evidence type="ECO:0000256" key="3">
    <source>
        <dbReference type="HAMAP-Rule" id="MF_01488"/>
    </source>
</evidence>
<accession>A0AA97D7N5</accession>
<proteinExistence type="inferred from homology"/>
<keyword evidence="2 3" id="KW-0067">ATP-binding</keyword>
<feature type="binding site" evidence="3">
    <location>
        <begin position="347"/>
        <end position="351"/>
    </location>
    <ligand>
        <name>ATP</name>
        <dbReference type="ChEBI" id="CHEBI:30616"/>
    </ligand>
</feature>
<dbReference type="HAMAP" id="MF_01488">
    <property type="entry name" value="RecD2"/>
    <property type="match status" value="1"/>
</dbReference>
<dbReference type="InterPro" id="IPR027417">
    <property type="entry name" value="P-loop_NTPase"/>
</dbReference>
<evidence type="ECO:0000313" key="5">
    <source>
        <dbReference type="EMBL" id="WOC31182.1"/>
    </source>
</evidence>
<dbReference type="SUPFAM" id="SSF47781">
    <property type="entry name" value="RuvA domain 2-like"/>
    <property type="match status" value="1"/>
</dbReference>
<dbReference type="SMART" id="SM00382">
    <property type="entry name" value="AAA"/>
    <property type="match status" value="1"/>
</dbReference>
<protein>
    <recommendedName>
        <fullName evidence="3">ATP-dependent RecD2 DNA helicase</fullName>
        <ecNumber evidence="3">5.6.2.3</ecNumber>
    </recommendedName>
    <alternativeName>
        <fullName evidence="3">DNA 5'-3' helicase subunit RecD2</fullName>
    </alternativeName>
</protein>
<dbReference type="GO" id="GO:0006310">
    <property type="term" value="P:DNA recombination"/>
    <property type="evidence" value="ECO:0007669"/>
    <property type="project" value="InterPro"/>
</dbReference>
<dbReference type="CDD" id="cd17933">
    <property type="entry name" value="DEXSc_RecD-like"/>
    <property type="match status" value="1"/>
</dbReference>
<dbReference type="Pfam" id="PF13538">
    <property type="entry name" value="UvrD_C_2"/>
    <property type="match status" value="1"/>
</dbReference>
<reference evidence="6" key="2">
    <citation type="submission" date="2024-06" db="EMBL/GenBank/DDBJ databases">
        <title>Caproicibacterium argilliputei sp. nov, a novel caproic acid producing anaerobic bacterium isolated from pit mud.</title>
        <authorList>
            <person name="Zeng C."/>
        </authorList>
    </citation>
    <scope>NUCLEOTIDE SEQUENCE [LARGE SCALE GENOMIC DNA]</scope>
    <source>
        <strain evidence="6">ZCY20-5</strain>
    </source>
</reference>
<dbReference type="GO" id="GO:0016787">
    <property type="term" value="F:hydrolase activity"/>
    <property type="evidence" value="ECO:0007669"/>
    <property type="project" value="UniProtKB-KW"/>
</dbReference>
<dbReference type="Pfam" id="PF23139">
    <property type="entry name" value="OB_YrrC"/>
    <property type="match status" value="1"/>
</dbReference>
<keyword evidence="6" id="KW-1185">Reference proteome</keyword>
<dbReference type="GO" id="GO:0003677">
    <property type="term" value="F:DNA binding"/>
    <property type="evidence" value="ECO:0007669"/>
    <property type="project" value="UniProtKB-UniRule"/>
</dbReference>
<dbReference type="GO" id="GO:0017116">
    <property type="term" value="F:single-stranded DNA helicase activity"/>
    <property type="evidence" value="ECO:0007669"/>
    <property type="project" value="TreeGrafter"/>
</dbReference>
<dbReference type="PANTHER" id="PTHR43788">
    <property type="entry name" value="DNA2/NAM7 HELICASE FAMILY MEMBER"/>
    <property type="match status" value="1"/>
</dbReference>
<dbReference type="NCBIfam" id="TIGR01448">
    <property type="entry name" value="recD_rel"/>
    <property type="match status" value="1"/>
</dbReference>
<dbReference type="EC" id="5.6.2.3" evidence="3"/>
<evidence type="ECO:0000313" key="6">
    <source>
        <dbReference type="Proteomes" id="UP001300604"/>
    </source>
</evidence>
<dbReference type="InterPro" id="IPR010994">
    <property type="entry name" value="RuvA_2-like"/>
</dbReference>
<dbReference type="EMBL" id="CP135996">
    <property type="protein sequence ID" value="WOC31182.1"/>
    <property type="molecule type" value="Genomic_DNA"/>
</dbReference>
<keyword evidence="3" id="KW-0413">Isomerase</keyword>
<dbReference type="InterPro" id="IPR006345">
    <property type="entry name" value="RecD2"/>
</dbReference>
<dbReference type="GO" id="GO:0005524">
    <property type="term" value="F:ATP binding"/>
    <property type="evidence" value="ECO:0007669"/>
    <property type="project" value="UniProtKB-UniRule"/>
</dbReference>
<dbReference type="InterPro" id="IPR041451">
    <property type="entry name" value="RecD2_SH13"/>
</dbReference>
<name>A0AA97D7N5_9FIRM</name>
<dbReference type="RefSeq" id="WP_275844013.1">
    <property type="nucleotide sequence ID" value="NZ_CP135996.1"/>
</dbReference>
<dbReference type="Gene3D" id="1.10.10.2220">
    <property type="match status" value="1"/>
</dbReference>
<dbReference type="GO" id="GO:0009338">
    <property type="term" value="C:exodeoxyribonuclease V complex"/>
    <property type="evidence" value="ECO:0007669"/>
    <property type="project" value="TreeGrafter"/>
</dbReference>
<feature type="domain" description="AAA+ ATPase" evidence="4">
    <location>
        <begin position="336"/>
        <end position="480"/>
    </location>
</feature>
<comment type="function">
    <text evidence="3">DNA-dependent ATPase and ATP-dependent 5'-3' DNA helicase. Has no activity on blunt DNA or DNA with 3'-overhangs, requires at least 10 bases of 5'-ssDNA for helicase activity.</text>
</comment>
<keyword evidence="3" id="KW-0378">Hydrolase</keyword>